<organism evidence="1 2">
    <name type="scientific">Beta vulgaris subsp. vulgaris</name>
    <name type="common">Beet</name>
    <dbReference type="NCBI Taxonomy" id="3555"/>
    <lineage>
        <taxon>Eukaryota</taxon>
        <taxon>Viridiplantae</taxon>
        <taxon>Streptophyta</taxon>
        <taxon>Embryophyta</taxon>
        <taxon>Tracheophyta</taxon>
        <taxon>Spermatophyta</taxon>
        <taxon>Magnoliopsida</taxon>
        <taxon>eudicotyledons</taxon>
        <taxon>Gunneridae</taxon>
        <taxon>Pentapetalae</taxon>
        <taxon>Caryophyllales</taxon>
        <taxon>Chenopodiaceae</taxon>
        <taxon>Betoideae</taxon>
        <taxon>Beta</taxon>
    </lineage>
</organism>
<accession>A0A0J8DXD4</accession>
<dbReference type="EMBL" id="KQ090460">
    <property type="protein sequence ID" value="KMS95500.1"/>
    <property type="molecule type" value="Genomic_DNA"/>
</dbReference>
<proteinExistence type="predicted"/>
<gene>
    <name evidence="1" type="ORF">BVRB_007610</name>
</gene>
<dbReference type="Proteomes" id="UP000035740">
    <property type="component" value="Unassembled WGS sequence"/>
</dbReference>
<reference evidence="1 2" key="1">
    <citation type="journal article" date="2014" name="Nature">
        <title>The genome of the recently domesticated crop plant sugar beet (Beta vulgaris).</title>
        <authorList>
            <person name="Dohm J.C."/>
            <person name="Minoche A.E."/>
            <person name="Holtgrawe D."/>
            <person name="Capella-Gutierrez S."/>
            <person name="Zakrzewski F."/>
            <person name="Tafer H."/>
            <person name="Rupp O."/>
            <person name="Sorensen T.R."/>
            <person name="Stracke R."/>
            <person name="Reinhardt R."/>
            <person name="Goesmann A."/>
            <person name="Kraft T."/>
            <person name="Schulz B."/>
            <person name="Stadler P.F."/>
            <person name="Schmidt T."/>
            <person name="Gabaldon T."/>
            <person name="Lehrach H."/>
            <person name="Weisshaar B."/>
            <person name="Himmelbauer H."/>
        </authorList>
    </citation>
    <scope>NUCLEOTIDE SEQUENCE [LARGE SCALE GENOMIC DNA]</scope>
    <source>
        <tissue evidence="1">Taproot</tissue>
    </source>
</reference>
<sequence>MVMNIIFQFHHGIRKKKPVANFWLYFMATEDGRLIDEDTCLSSSTS</sequence>
<dbReference type="AlphaFoldDB" id="A0A0J8DXD4"/>
<name>A0A0J8DXD4_BETVV</name>
<dbReference type="Gramene" id="KMS95500">
    <property type="protein sequence ID" value="KMS95500"/>
    <property type="gene ID" value="BVRB_007610"/>
</dbReference>
<evidence type="ECO:0000313" key="2">
    <source>
        <dbReference type="Proteomes" id="UP000035740"/>
    </source>
</evidence>
<protein>
    <submittedName>
        <fullName evidence="1">Uncharacterized protein</fullName>
    </submittedName>
</protein>
<keyword evidence="2" id="KW-1185">Reference proteome</keyword>
<evidence type="ECO:0000313" key="1">
    <source>
        <dbReference type="EMBL" id="KMS95500.1"/>
    </source>
</evidence>